<protein>
    <submittedName>
        <fullName evidence="1">Uncharacterized protein</fullName>
    </submittedName>
</protein>
<organism evidence="1">
    <name type="scientific">Amphimedon queenslandica</name>
    <name type="common">Sponge</name>
    <dbReference type="NCBI Taxonomy" id="400682"/>
    <lineage>
        <taxon>Eukaryota</taxon>
        <taxon>Metazoa</taxon>
        <taxon>Porifera</taxon>
        <taxon>Demospongiae</taxon>
        <taxon>Heteroscleromorpha</taxon>
        <taxon>Haplosclerida</taxon>
        <taxon>Niphatidae</taxon>
        <taxon>Amphimedon</taxon>
    </lineage>
</organism>
<accession>A0A1X7UY32</accession>
<evidence type="ECO:0000313" key="1">
    <source>
        <dbReference type="EnsemblMetazoa" id="Aqu2.1.32606_001"/>
    </source>
</evidence>
<sequence>SVFSKMVLHLNAVKDSKCH</sequence>
<reference evidence="1" key="1">
    <citation type="submission" date="2017-05" db="UniProtKB">
        <authorList>
            <consortium name="EnsemblMetazoa"/>
        </authorList>
    </citation>
    <scope>IDENTIFICATION</scope>
</reference>
<dbReference type="AlphaFoldDB" id="A0A1X7UY32"/>
<proteinExistence type="predicted"/>
<dbReference type="InParanoid" id="A0A1X7UY32"/>
<dbReference type="EnsemblMetazoa" id="Aqu2.1.32606_001">
    <property type="protein sequence ID" value="Aqu2.1.32606_001"/>
    <property type="gene ID" value="Aqu2.1.32606"/>
</dbReference>
<name>A0A1X7UY32_AMPQE</name>